<proteinExistence type="predicted"/>
<reference evidence="2" key="3">
    <citation type="submission" date="2020-12" db="UniProtKB">
        <authorList>
            <consortium name="EnsemblPlants"/>
        </authorList>
    </citation>
    <scope>IDENTIFICATION</scope>
</reference>
<reference evidence="1 3" key="2">
    <citation type="journal article" date="2018" name="Plant J.">
        <title>The Physcomitrella patens chromosome-scale assembly reveals moss genome structure and evolution.</title>
        <authorList>
            <person name="Lang D."/>
            <person name="Ullrich K.K."/>
            <person name="Murat F."/>
            <person name="Fuchs J."/>
            <person name="Jenkins J."/>
            <person name="Haas F.B."/>
            <person name="Piednoel M."/>
            <person name="Gundlach H."/>
            <person name="Van Bel M."/>
            <person name="Meyberg R."/>
            <person name="Vives C."/>
            <person name="Morata J."/>
            <person name="Symeonidi A."/>
            <person name="Hiss M."/>
            <person name="Muchero W."/>
            <person name="Kamisugi Y."/>
            <person name="Saleh O."/>
            <person name="Blanc G."/>
            <person name="Decker E.L."/>
            <person name="van Gessel N."/>
            <person name="Grimwood J."/>
            <person name="Hayes R.D."/>
            <person name="Graham S.W."/>
            <person name="Gunter L.E."/>
            <person name="McDaniel S.F."/>
            <person name="Hoernstein S.N.W."/>
            <person name="Larsson A."/>
            <person name="Li F.W."/>
            <person name="Perroud P.F."/>
            <person name="Phillips J."/>
            <person name="Ranjan P."/>
            <person name="Rokshar D.S."/>
            <person name="Rothfels C.J."/>
            <person name="Schneider L."/>
            <person name="Shu S."/>
            <person name="Stevenson D.W."/>
            <person name="Thummler F."/>
            <person name="Tillich M."/>
            <person name="Villarreal Aguilar J.C."/>
            <person name="Widiez T."/>
            <person name="Wong G.K."/>
            <person name="Wymore A."/>
            <person name="Zhang Y."/>
            <person name="Zimmer A.D."/>
            <person name="Quatrano R.S."/>
            <person name="Mayer K.F.X."/>
            <person name="Goodstein D."/>
            <person name="Casacuberta J.M."/>
            <person name="Vandepoele K."/>
            <person name="Reski R."/>
            <person name="Cuming A.C."/>
            <person name="Tuskan G.A."/>
            <person name="Maumus F."/>
            <person name="Salse J."/>
            <person name="Schmutz J."/>
            <person name="Rensing S.A."/>
        </authorList>
    </citation>
    <scope>NUCLEOTIDE SEQUENCE [LARGE SCALE GENOMIC DNA]</scope>
    <source>
        <strain evidence="2 3">cv. Gransden 2004</strain>
    </source>
</reference>
<evidence type="ECO:0000313" key="2">
    <source>
        <dbReference type="EnsemblPlants" id="Pp3c10_21610V3.1"/>
    </source>
</evidence>
<dbReference type="PaxDb" id="3218-PP1S32_327V6.1"/>
<organism evidence="1">
    <name type="scientific">Physcomitrium patens</name>
    <name type="common">Spreading-leaved earth moss</name>
    <name type="synonym">Physcomitrella patens</name>
    <dbReference type="NCBI Taxonomy" id="3218"/>
    <lineage>
        <taxon>Eukaryota</taxon>
        <taxon>Viridiplantae</taxon>
        <taxon>Streptophyta</taxon>
        <taxon>Embryophyta</taxon>
        <taxon>Bryophyta</taxon>
        <taxon>Bryophytina</taxon>
        <taxon>Bryopsida</taxon>
        <taxon>Funariidae</taxon>
        <taxon>Funariales</taxon>
        <taxon>Funariaceae</taxon>
        <taxon>Physcomitrium</taxon>
    </lineage>
</organism>
<reference evidence="1 3" key="1">
    <citation type="journal article" date="2008" name="Science">
        <title>The Physcomitrella genome reveals evolutionary insights into the conquest of land by plants.</title>
        <authorList>
            <person name="Rensing S."/>
            <person name="Lang D."/>
            <person name="Zimmer A."/>
            <person name="Terry A."/>
            <person name="Salamov A."/>
            <person name="Shapiro H."/>
            <person name="Nishiyama T."/>
            <person name="Perroud P.-F."/>
            <person name="Lindquist E."/>
            <person name="Kamisugi Y."/>
            <person name="Tanahashi T."/>
            <person name="Sakakibara K."/>
            <person name="Fujita T."/>
            <person name="Oishi K."/>
            <person name="Shin-I T."/>
            <person name="Kuroki Y."/>
            <person name="Toyoda A."/>
            <person name="Suzuki Y."/>
            <person name="Hashimoto A."/>
            <person name="Yamaguchi K."/>
            <person name="Sugano A."/>
            <person name="Kohara Y."/>
            <person name="Fujiyama A."/>
            <person name="Anterola A."/>
            <person name="Aoki S."/>
            <person name="Ashton N."/>
            <person name="Barbazuk W.B."/>
            <person name="Barker E."/>
            <person name="Bennetzen J."/>
            <person name="Bezanilla M."/>
            <person name="Blankenship R."/>
            <person name="Cho S.H."/>
            <person name="Dutcher S."/>
            <person name="Estelle M."/>
            <person name="Fawcett J.A."/>
            <person name="Gundlach H."/>
            <person name="Hanada K."/>
            <person name="Heyl A."/>
            <person name="Hicks K.A."/>
            <person name="Hugh J."/>
            <person name="Lohr M."/>
            <person name="Mayer K."/>
            <person name="Melkozernov A."/>
            <person name="Murata T."/>
            <person name="Nelson D."/>
            <person name="Pils B."/>
            <person name="Prigge M."/>
            <person name="Reiss B."/>
            <person name="Renner T."/>
            <person name="Rombauts S."/>
            <person name="Rushton P."/>
            <person name="Sanderfoot A."/>
            <person name="Schween G."/>
            <person name="Shiu S.-H."/>
            <person name="Stueber K."/>
            <person name="Theodoulou F.L."/>
            <person name="Tu H."/>
            <person name="Van de Peer Y."/>
            <person name="Verrier P.J."/>
            <person name="Waters E."/>
            <person name="Wood A."/>
            <person name="Yang L."/>
            <person name="Cove D."/>
            <person name="Cuming A."/>
            <person name="Hasebe M."/>
            <person name="Lucas S."/>
            <person name="Mishler D.B."/>
            <person name="Reski R."/>
            <person name="Grigoriev I."/>
            <person name="Quatrano R.S."/>
            <person name="Boore J.L."/>
        </authorList>
    </citation>
    <scope>NUCLEOTIDE SEQUENCE [LARGE SCALE GENOMIC DNA]</scope>
    <source>
        <strain evidence="2 3">cv. Gransden 2004</strain>
    </source>
</reference>
<dbReference type="Proteomes" id="UP000006727">
    <property type="component" value="Chromosome 10"/>
</dbReference>
<accession>A0A2K1JZZ7</accession>
<keyword evidence="3" id="KW-1185">Reference proteome</keyword>
<gene>
    <name evidence="2" type="primary">LOC112287767</name>
    <name evidence="1" type="ORF">PHYPA_014222</name>
</gene>
<dbReference type="EMBL" id="ABEU02000010">
    <property type="protein sequence ID" value="PNR47102.1"/>
    <property type="molecule type" value="Genomic_DNA"/>
</dbReference>
<dbReference type="EnsemblPlants" id="Pp3c10_21610V3.1">
    <property type="protein sequence ID" value="Pp3c10_21610V3.1"/>
    <property type="gene ID" value="Pp3c10_21610"/>
</dbReference>
<evidence type="ECO:0000313" key="1">
    <source>
        <dbReference type="EMBL" id="PNR47102.1"/>
    </source>
</evidence>
<sequence>MPAILVYRRADKLVHQVLCLPTVLLDVTPSRCVMGTRDEVQMIFLYIDLATRKILSTPSPTQLELWIGQTHIFPWRGSRIRLGWSFARVAVETRKWTVHISDSLWGLSLPCEF</sequence>
<protein>
    <submittedName>
        <fullName evidence="1 2">Uncharacterized protein</fullName>
    </submittedName>
</protein>
<evidence type="ECO:0000313" key="3">
    <source>
        <dbReference type="Proteomes" id="UP000006727"/>
    </source>
</evidence>
<dbReference type="AlphaFoldDB" id="A0A2K1JZZ7"/>
<dbReference type="Gramene" id="Pp3c10_21610V3.1">
    <property type="protein sequence ID" value="Pp3c10_21610V3.1"/>
    <property type="gene ID" value="Pp3c10_21610"/>
</dbReference>
<name>A0A2K1JZZ7_PHYPA</name>